<dbReference type="EMBL" id="JAULSU010000003">
    <property type="protein sequence ID" value="KAK0624039.1"/>
    <property type="molecule type" value="Genomic_DNA"/>
</dbReference>
<keyword evidence="2" id="KW-1185">Reference proteome</keyword>
<dbReference type="Gene3D" id="1.25.40.20">
    <property type="entry name" value="Ankyrin repeat-containing domain"/>
    <property type="match status" value="1"/>
</dbReference>
<comment type="caution">
    <text evidence="1">The sequence shown here is derived from an EMBL/GenBank/DDBJ whole genome shotgun (WGS) entry which is preliminary data.</text>
</comment>
<dbReference type="SUPFAM" id="SSF48403">
    <property type="entry name" value="Ankyrin repeat"/>
    <property type="match status" value="1"/>
</dbReference>
<evidence type="ECO:0000313" key="2">
    <source>
        <dbReference type="Proteomes" id="UP001175000"/>
    </source>
</evidence>
<dbReference type="Proteomes" id="UP001175000">
    <property type="component" value="Unassembled WGS sequence"/>
</dbReference>
<organism evidence="1 2">
    <name type="scientific">Immersiella caudata</name>
    <dbReference type="NCBI Taxonomy" id="314043"/>
    <lineage>
        <taxon>Eukaryota</taxon>
        <taxon>Fungi</taxon>
        <taxon>Dikarya</taxon>
        <taxon>Ascomycota</taxon>
        <taxon>Pezizomycotina</taxon>
        <taxon>Sordariomycetes</taxon>
        <taxon>Sordariomycetidae</taxon>
        <taxon>Sordariales</taxon>
        <taxon>Lasiosphaeriaceae</taxon>
        <taxon>Immersiella</taxon>
    </lineage>
</organism>
<proteinExistence type="predicted"/>
<dbReference type="PANTHER" id="PTHR24198:SF165">
    <property type="entry name" value="ANKYRIN REPEAT-CONTAINING PROTEIN-RELATED"/>
    <property type="match status" value="1"/>
</dbReference>
<reference evidence="1" key="1">
    <citation type="submission" date="2023-06" db="EMBL/GenBank/DDBJ databases">
        <title>Genome-scale phylogeny and comparative genomics of the fungal order Sordariales.</title>
        <authorList>
            <consortium name="Lawrence Berkeley National Laboratory"/>
            <person name="Hensen N."/>
            <person name="Bonometti L."/>
            <person name="Westerberg I."/>
            <person name="Brannstrom I.O."/>
            <person name="Guillou S."/>
            <person name="Cros-Aarteil S."/>
            <person name="Calhoun S."/>
            <person name="Haridas S."/>
            <person name="Kuo A."/>
            <person name="Mondo S."/>
            <person name="Pangilinan J."/>
            <person name="Riley R."/>
            <person name="Labutti K."/>
            <person name="Andreopoulos B."/>
            <person name="Lipzen A."/>
            <person name="Chen C."/>
            <person name="Yanf M."/>
            <person name="Daum C."/>
            <person name="Ng V."/>
            <person name="Clum A."/>
            <person name="Steindorff A."/>
            <person name="Ohm R."/>
            <person name="Martin F."/>
            <person name="Silar P."/>
            <person name="Natvig D."/>
            <person name="Lalanne C."/>
            <person name="Gautier V."/>
            <person name="Ament-Velasquez S.L."/>
            <person name="Kruys A."/>
            <person name="Hutchinson M.I."/>
            <person name="Powell A.J."/>
            <person name="Barry K."/>
            <person name="Miller A.N."/>
            <person name="Grigoriev I.V."/>
            <person name="Debuchy R."/>
            <person name="Gladieux P."/>
            <person name="Thoren M.H."/>
            <person name="Johannesson H."/>
        </authorList>
    </citation>
    <scope>NUCLEOTIDE SEQUENCE</scope>
    <source>
        <strain evidence="1">CBS 606.72</strain>
    </source>
</reference>
<dbReference type="InterPro" id="IPR036770">
    <property type="entry name" value="Ankyrin_rpt-contain_sf"/>
</dbReference>
<evidence type="ECO:0000313" key="1">
    <source>
        <dbReference type="EMBL" id="KAK0624039.1"/>
    </source>
</evidence>
<accession>A0AA39WYL7</accession>
<sequence>MARVLDLPAEILHMVLVEAILKRSLVRALRLKLVCRRFRDAFQPALFASRRLDHRIRHQLQAMAHWPIRQHHGADKMWHDYTMHLIRTEKISRTNHHYLLQIVNAFCAETGAGFDEILSAISWLVLDQATNMHDSKCRPMHDWSRPTHPKSKPLCAGLVWRLKEATYSDRIDLGTNLLSLAAYLDQEPLARRLLSEGCCPSKPGFLPSAMETAAFAGNVKILKLFQEHASDYGPGNMPDRVPASRQFDPSYRCKVDPGAIYGAALRGDLDMLKLALYPPSRSTPESDEIMGEAFGQISVGSLPAQYLHLAACVARTWEIFQYISSALGIRVSNCASEALELHVEFGNIDMVKGLLNAGRTRPSRDTLHSAVRGCHEDVVDFLLERGVVPDAQGHVLNAAVSAGSLTLLKKLIAHGARVDGKQSRPYQLALVTAIELEHTDMIRYLLSLRKPSAAFRKQLIKNLRVGIQLNHWDLNSMLEFVWNDFGGCLSPKKTAARRSSPRPSACS</sequence>
<protein>
    <submittedName>
        <fullName evidence="1">Ankyrin repeat-containing domain protein</fullName>
    </submittedName>
</protein>
<dbReference type="AlphaFoldDB" id="A0AA39WYL7"/>
<dbReference type="PANTHER" id="PTHR24198">
    <property type="entry name" value="ANKYRIN REPEAT AND PROTEIN KINASE DOMAIN-CONTAINING PROTEIN"/>
    <property type="match status" value="1"/>
</dbReference>
<name>A0AA39WYL7_9PEZI</name>
<gene>
    <name evidence="1" type="ORF">B0T14DRAFT_192567</name>
</gene>